<dbReference type="AlphaFoldDB" id="H6RHI1"/>
<name>H6RHI1_9BACT</name>
<protein>
    <submittedName>
        <fullName evidence="2">Arginase/agmatinase/formiminoglutamase</fullName>
    </submittedName>
</protein>
<sequence length="371" mass="42899">MSLELLKPIKNSFLNDLDENYLQGSLLNKIKIHSESEGLPNTELADVCLIGVEENRNSFFESKKQDLELIRKELYKLKFGNWKIKISDLGNLPNGESVDDSYHALYDICKELLSKKTILVIIGGSNDLIYPIFKSFDTHNEKVNIVSIDNQFDLYQESDLISGRTYMNKIIFDDSNKLSDFTNIGFQRHLCSTDEINLMEKLFFEYISLGEITENNFRAEPLIRDANIVGFDMKSLNILGNPNGIDPRLSCILSKYAGQSIKTNFFGIFELSDNLISNKLYSEIIWYFIDGIDKRVLETDFYDSQTFNKYIVQTSGRDITFFKSKISKKWWILIDSSENNATNFLPCLEEDYEDALNDNIPIRWLKATKRN</sequence>
<dbReference type="GO" id="GO:0016813">
    <property type="term" value="F:hydrolase activity, acting on carbon-nitrogen (but not peptide) bonds, in linear amidines"/>
    <property type="evidence" value="ECO:0007669"/>
    <property type="project" value="UniProtKB-ARBA"/>
</dbReference>
<dbReference type="CDD" id="cd09988">
    <property type="entry name" value="Formimidoylglutamase"/>
    <property type="match status" value="1"/>
</dbReference>
<dbReference type="Gene3D" id="3.40.800.10">
    <property type="entry name" value="Ureohydrolase domain"/>
    <property type="match status" value="1"/>
</dbReference>
<comment type="similarity">
    <text evidence="1">Belongs to the arginase family.</text>
</comment>
<dbReference type="PROSITE" id="PS51409">
    <property type="entry name" value="ARGINASE_2"/>
    <property type="match status" value="1"/>
</dbReference>
<dbReference type="EMBL" id="FO117609">
    <property type="protein sequence ID" value="CCG00492.1"/>
    <property type="molecule type" value="Genomic_DNA"/>
</dbReference>
<evidence type="ECO:0000256" key="1">
    <source>
        <dbReference type="PROSITE-ProRule" id="PRU00742"/>
    </source>
</evidence>
<proteinExistence type="inferred from homology"/>
<accession>H6RHI1</accession>
<dbReference type="InterPro" id="IPR023696">
    <property type="entry name" value="Ureohydrolase_dom_sf"/>
</dbReference>
<dbReference type="GO" id="GO:0046872">
    <property type="term" value="F:metal ion binding"/>
    <property type="evidence" value="ECO:0007669"/>
    <property type="project" value="InterPro"/>
</dbReference>
<dbReference type="SUPFAM" id="SSF52768">
    <property type="entry name" value="Arginase/deacetylase"/>
    <property type="match status" value="1"/>
</dbReference>
<gene>
    <name evidence="2" type="ORF">VIS_S18DDB100020</name>
</gene>
<organism evidence="2">
    <name type="scientific">uncultured Flavobacteriia bacterium</name>
    <dbReference type="NCBI Taxonomy" id="212695"/>
    <lineage>
        <taxon>Bacteria</taxon>
        <taxon>Pseudomonadati</taxon>
        <taxon>Bacteroidota</taxon>
        <taxon>Flavobacteriia</taxon>
        <taxon>environmental samples</taxon>
    </lineage>
</organism>
<dbReference type="InterPro" id="IPR006035">
    <property type="entry name" value="Ureohydrolase"/>
</dbReference>
<reference evidence="2" key="2">
    <citation type="submission" date="2012-02" db="EMBL/GenBank/DDBJ databases">
        <authorList>
            <person name="Genoscope - CEA"/>
        </authorList>
    </citation>
    <scope>NUCLEOTIDE SEQUENCE</scope>
</reference>
<reference evidence="2" key="1">
    <citation type="journal article" date="2012" name="Environ. Microbiol.">
        <title>Genomic content of uncultured Bacteroidetes from contrasting oceanic provinces in the North Atlantic Ocean.</title>
        <authorList>
            <person name="Gomez-Pereira P.R."/>
            <person name="Schuler M."/>
            <person name="Fuchs B.M."/>
            <person name="Bennke C."/>
            <person name="Teeling H."/>
            <person name="Waldmann J."/>
            <person name="Richter M."/>
            <person name="Barbe V."/>
            <person name="Bataille E."/>
            <person name="Glockner F.O."/>
            <person name="Amann R."/>
        </authorList>
    </citation>
    <scope>NUCLEOTIDE SEQUENCE</scope>
</reference>
<evidence type="ECO:0000313" key="2">
    <source>
        <dbReference type="EMBL" id="CCG00492.1"/>
    </source>
</evidence>
<dbReference type="Pfam" id="PF00491">
    <property type="entry name" value="Arginase"/>
    <property type="match status" value="1"/>
</dbReference>